<keyword evidence="3" id="KW-0255">Endonuclease</keyword>
<dbReference type="GO" id="GO:0016787">
    <property type="term" value="F:hydrolase activity"/>
    <property type="evidence" value="ECO:0007669"/>
    <property type="project" value="UniProtKB-KW"/>
</dbReference>
<accession>A0A4Y9VT56</accession>
<keyword evidence="9" id="KW-1185">Reference proteome</keyword>
<evidence type="ECO:0000256" key="1">
    <source>
        <dbReference type="ARBA" id="ARBA00001968"/>
    </source>
</evidence>
<evidence type="ECO:0000259" key="6">
    <source>
        <dbReference type="Pfam" id="PF03755"/>
    </source>
</evidence>
<organism evidence="8 9">
    <name type="scientific">Methylotenera oryzisoli</name>
    <dbReference type="NCBI Taxonomy" id="2080758"/>
    <lineage>
        <taxon>Bacteria</taxon>
        <taxon>Pseudomonadati</taxon>
        <taxon>Pseudomonadota</taxon>
        <taxon>Betaproteobacteria</taxon>
        <taxon>Nitrosomonadales</taxon>
        <taxon>Methylophilaceae</taxon>
        <taxon>Methylotenera</taxon>
    </lineage>
</organism>
<dbReference type="Proteomes" id="UP000297706">
    <property type="component" value="Unassembled WGS sequence"/>
</dbReference>
<comment type="cofactor">
    <cofactor evidence="1">
        <name>a divalent metal cation</name>
        <dbReference type="ChEBI" id="CHEBI:60240"/>
    </cofactor>
</comment>
<dbReference type="InterPro" id="IPR013527">
    <property type="entry name" value="YicC-like_N"/>
</dbReference>
<gene>
    <name evidence="8" type="ORF">C3Y98_03615</name>
</gene>
<dbReference type="Pfam" id="PF08340">
    <property type="entry name" value="YicC-like_C"/>
    <property type="match status" value="1"/>
</dbReference>
<comment type="caution">
    <text evidence="8">The sequence shown here is derived from an EMBL/GenBank/DDBJ whole genome shotgun (WGS) entry which is preliminary data.</text>
</comment>
<reference evidence="8 9" key="1">
    <citation type="submission" date="2018-02" db="EMBL/GenBank/DDBJ databases">
        <title>A novel lanthanide dependent methylotroph, Methylotenera sp. La3113.</title>
        <authorList>
            <person name="Lv H."/>
            <person name="Tani A."/>
        </authorList>
    </citation>
    <scope>NUCLEOTIDE SEQUENCE [LARGE SCALE GENOMIC DNA]</scope>
    <source>
        <strain evidence="8 9">La3113</strain>
    </source>
</reference>
<protein>
    <submittedName>
        <fullName evidence="8">YicC family protein</fullName>
    </submittedName>
</protein>
<dbReference type="EMBL" id="PQVH01000006">
    <property type="protein sequence ID" value="TFW72208.1"/>
    <property type="molecule type" value="Genomic_DNA"/>
</dbReference>
<dbReference type="PANTHER" id="PTHR30636:SF3">
    <property type="entry name" value="UPF0701 PROTEIN YICC"/>
    <property type="match status" value="1"/>
</dbReference>
<dbReference type="InterPro" id="IPR013551">
    <property type="entry name" value="YicC-like_C"/>
</dbReference>
<comment type="similarity">
    <text evidence="5">Belongs to the YicC/YloC family.</text>
</comment>
<evidence type="ECO:0000256" key="2">
    <source>
        <dbReference type="ARBA" id="ARBA00022722"/>
    </source>
</evidence>
<evidence type="ECO:0000313" key="9">
    <source>
        <dbReference type="Proteomes" id="UP000297706"/>
    </source>
</evidence>
<evidence type="ECO:0000313" key="8">
    <source>
        <dbReference type="EMBL" id="TFW72208.1"/>
    </source>
</evidence>
<sequence>MIFSMTGFAALEQPIENATLLLELRAVNSRYLDIHFKLDESIRSLEPAIRELIAAHLSRGKLECKVNLIQRSQSNQAPKLDEQLMQQLATLQAKTLALFPASRELSVADILRWPGVVMQDGLSQESLIEDVKQLVERGLQDLNASRQREGEKLKVIILDRILQIETLVAKVKPLLPALNKEYQLKLEHKLHETLKTIDQDRIAQELVLFAQRIDVDEELGRLTAHVSEVKRILSSDAPAGKRLDFLMQELNREANTLGSKSVSVHTTQVSMELKVLIEQMREQIQNIE</sequence>
<dbReference type="RefSeq" id="WP_135276750.1">
    <property type="nucleotide sequence ID" value="NZ_PQVH01000006.1"/>
</dbReference>
<dbReference type="PANTHER" id="PTHR30636">
    <property type="entry name" value="UPF0701 PROTEIN YICC"/>
    <property type="match status" value="1"/>
</dbReference>
<dbReference type="Pfam" id="PF03755">
    <property type="entry name" value="YicC-like_N"/>
    <property type="match status" value="1"/>
</dbReference>
<keyword evidence="2" id="KW-0540">Nuclease</keyword>
<feature type="domain" description="Endoribonuclease YicC-like N-terminal" evidence="6">
    <location>
        <begin position="2"/>
        <end position="154"/>
    </location>
</feature>
<evidence type="ECO:0000256" key="3">
    <source>
        <dbReference type="ARBA" id="ARBA00022759"/>
    </source>
</evidence>
<dbReference type="NCBIfam" id="TIGR00255">
    <property type="entry name" value="YicC/YloC family endoribonuclease"/>
    <property type="match status" value="1"/>
</dbReference>
<dbReference type="OrthoDB" id="9771229at2"/>
<evidence type="ECO:0000256" key="4">
    <source>
        <dbReference type="ARBA" id="ARBA00022801"/>
    </source>
</evidence>
<dbReference type="AlphaFoldDB" id="A0A4Y9VT56"/>
<name>A0A4Y9VT56_9PROT</name>
<dbReference type="GO" id="GO:0004521">
    <property type="term" value="F:RNA endonuclease activity"/>
    <property type="evidence" value="ECO:0007669"/>
    <property type="project" value="InterPro"/>
</dbReference>
<keyword evidence="4" id="KW-0378">Hydrolase</keyword>
<dbReference type="InterPro" id="IPR005229">
    <property type="entry name" value="YicC/YloC-like"/>
</dbReference>
<evidence type="ECO:0000259" key="7">
    <source>
        <dbReference type="Pfam" id="PF08340"/>
    </source>
</evidence>
<evidence type="ECO:0000256" key="5">
    <source>
        <dbReference type="ARBA" id="ARBA00035648"/>
    </source>
</evidence>
<feature type="domain" description="Endoribonuclease YicC-like C-terminal" evidence="7">
    <location>
        <begin position="174"/>
        <end position="288"/>
    </location>
</feature>
<proteinExistence type="inferred from homology"/>